<evidence type="ECO:0000256" key="2">
    <source>
        <dbReference type="ARBA" id="ARBA00005697"/>
    </source>
</evidence>
<dbReference type="eggNOG" id="arCOG02807">
    <property type="taxonomic scope" value="Archaea"/>
</dbReference>
<dbReference type="STRING" id="985053.VMUT_0980"/>
<evidence type="ECO:0000313" key="8">
    <source>
        <dbReference type="EMBL" id="ADY01190.1"/>
    </source>
</evidence>
<keyword evidence="3" id="KW-0813">Transport</keyword>
<dbReference type="HOGENOM" id="CLU_024508_0_1_2"/>
<dbReference type="KEGG" id="vmo:VMUT_0980"/>
<dbReference type="GO" id="GO:0005345">
    <property type="term" value="F:purine nucleobase transmembrane transporter activity"/>
    <property type="evidence" value="ECO:0007669"/>
    <property type="project" value="TreeGrafter"/>
</dbReference>
<dbReference type="PANTHER" id="PTHR43337:SF1">
    <property type="entry name" value="XANTHINE_URACIL PERMEASE C887.17-RELATED"/>
    <property type="match status" value="1"/>
</dbReference>
<reference evidence="8 9" key="1">
    <citation type="journal article" date="2011" name="J. Bacteriol.">
        <title>Complete genome sequence of 'Vulcanisaeta moutnovskia' strain 768-28, a novel member of the hyperthermophilic crenarchaeal genus vulcanisaeta.</title>
        <authorList>
            <person name="Gumerov V.M."/>
            <person name="Mardanov A.V."/>
            <person name="Beletsky A.V."/>
            <person name="Prokofeva M.I."/>
            <person name="Bonch-Osmolovskaya E.A."/>
            <person name="Ravin N.V."/>
            <person name="Skryabin K.G."/>
        </authorList>
    </citation>
    <scope>NUCLEOTIDE SEQUENCE [LARGE SCALE GENOMIC DNA]</scope>
    <source>
        <strain evidence="8 9">768-28</strain>
    </source>
</reference>
<dbReference type="InterPro" id="IPR006043">
    <property type="entry name" value="NCS2"/>
</dbReference>
<dbReference type="PANTHER" id="PTHR43337">
    <property type="entry name" value="XANTHINE/URACIL PERMEASE C887.17-RELATED"/>
    <property type="match status" value="1"/>
</dbReference>
<protein>
    <submittedName>
        <fullName evidence="8">Xanthine/uracil/vitamin C permease</fullName>
    </submittedName>
</protein>
<evidence type="ECO:0000256" key="3">
    <source>
        <dbReference type="ARBA" id="ARBA00022448"/>
    </source>
</evidence>
<dbReference type="InterPro" id="IPR045018">
    <property type="entry name" value="Azg-like"/>
</dbReference>
<feature type="transmembrane region" description="Helical" evidence="7">
    <location>
        <begin position="28"/>
        <end position="53"/>
    </location>
</feature>
<comment type="similarity">
    <text evidence="2">Belongs to the nucleobase:cation symporter-2 (NCS2) (TC 2.A.40) family. Azg-like subfamily.</text>
</comment>
<keyword evidence="5 7" id="KW-1133">Transmembrane helix</keyword>
<evidence type="ECO:0000256" key="6">
    <source>
        <dbReference type="ARBA" id="ARBA00023136"/>
    </source>
</evidence>
<feature type="transmembrane region" description="Helical" evidence="7">
    <location>
        <begin position="428"/>
        <end position="452"/>
    </location>
</feature>
<feature type="transmembrane region" description="Helical" evidence="7">
    <location>
        <begin position="141"/>
        <end position="165"/>
    </location>
</feature>
<proteinExistence type="inferred from homology"/>
<feature type="transmembrane region" description="Helical" evidence="7">
    <location>
        <begin position="114"/>
        <end position="135"/>
    </location>
</feature>
<organism evidence="8 9">
    <name type="scientific">Vulcanisaeta moutnovskia (strain 768-28)</name>
    <dbReference type="NCBI Taxonomy" id="985053"/>
    <lineage>
        <taxon>Archaea</taxon>
        <taxon>Thermoproteota</taxon>
        <taxon>Thermoprotei</taxon>
        <taxon>Thermoproteales</taxon>
        <taxon>Thermoproteaceae</taxon>
        <taxon>Vulcanisaeta</taxon>
    </lineage>
</organism>
<dbReference type="GO" id="GO:0012505">
    <property type="term" value="C:endomembrane system"/>
    <property type="evidence" value="ECO:0007669"/>
    <property type="project" value="UniProtKB-SubCell"/>
</dbReference>
<keyword evidence="9" id="KW-1185">Reference proteome</keyword>
<feature type="transmembrane region" description="Helical" evidence="7">
    <location>
        <begin position="397"/>
        <end position="416"/>
    </location>
</feature>
<dbReference type="Pfam" id="PF00860">
    <property type="entry name" value="Xan_ur_permease"/>
    <property type="match status" value="1"/>
</dbReference>
<accession>F0QXF1</accession>
<dbReference type="EMBL" id="CP002529">
    <property type="protein sequence ID" value="ADY01190.1"/>
    <property type="molecule type" value="Genomic_DNA"/>
</dbReference>
<feature type="transmembrane region" description="Helical" evidence="7">
    <location>
        <begin position="214"/>
        <end position="235"/>
    </location>
</feature>
<dbReference type="Proteomes" id="UP000007485">
    <property type="component" value="Chromosome"/>
</dbReference>
<feature type="transmembrane region" description="Helical" evidence="7">
    <location>
        <begin position="371"/>
        <end position="391"/>
    </location>
</feature>
<sequence length="488" mass="51717">MIITILSMPLINRLTPPTVTMVNPRREVLAGVTTFLTMAYILFVNPTIVGGGFELALMHALGTNTLSAQYQALVYTIKLGIAAGTAIAAAFGTLFMAFFARLPFAMAPGMGENSFIAFSVIPAFTTVLINMGIAGPEAAKIALMTAITAVFIDGLIFLFTAWSGIRERILKSISSNLAIGISVGIGLFITFIGLSLGGFVLPGSGTPVTFNTKAFVTPSSILAFIGLILAIFLYIKNVPGAFLITIITITLISLGLGLVKPPTTLVQLPLFSTSLIPNFPDNIMWWFRLVSLAFPVAFSLWMIEFFDGIGTIVGLSNRAGLVDKSGRPINIERALYTDATGTIVGALAGTTTTVIYVESAAGIESGGRTGLTSLVTGLLFLAFLPLGPIVVMVPDCATAPVLILVGLMFVSLIPKLNFSDLTESIPAFVAMISIPLTYSIATGIGLAFITYTLTKLITGRFREISITTLIITLVFILYFTAMIPALHA</sequence>
<evidence type="ECO:0000256" key="7">
    <source>
        <dbReference type="SAM" id="Phobius"/>
    </source>
</evidence>
<feature type="transmembrane region" description="Helical" evidence="7">
    <location>
        <begin position="464"/>
        <end position="486"/>
    </location>
</feature>
<comment type="subcellular location">
    <subcellularLocation>
        <location evidence="1">Endomembrane system</location>
        <topology evidence="1">Multi-pass membrane protein</topology>
    </subcellularLocation>
</comment>
<dbReference type="GO" id="GO:0005886">
    <property type="term" value="C:plasma membrane"/>
    <property type="evidence" value="ECO:0007669"/>
    <property type="project" value="TreeGrafter"/>
</dbReference>
<evidence type="ECO:0000256" key="5">
    <source>
        <dbReference type="ARBA" id="ARBA00022989"/>
    </source>
</evidence>
<feature type="transmembrane region" description="Helical" evidence="7">
    <location>
        <begin position="242"/>
        <end position="263"/>
    </location>
</feature>
<feature type="transmembrane region" description="Helical" evidence="7">
    <location>
        <begin position="283"/>
        <end position="303"/>
    </location>
</feature>
<gene>
    <name evidence="8" type="ordered locus">VMUT_0980</name>
</gene>
<keyword evidence="6 7" id="KW-0472">Membrane</keyword>
<evidence type="ECO:0000256" key="4">
    <source>
        <dbReference type="ARBA" id="ARBA00022692"/>
    </source>
</evidence>
<name>F0QXF1_VULM7</name>
<feature type="transmembrane region" description="Helical" evidence="7">
    <location>
        <begin position="73"/>
        <end position="102"/>
    </location>
</feature>
<feature type="transmembrane region" description="Helical" evidence="7">
    <location>
        <begin position="177"/>
        <end position="202"/>
    </location>
</feature>
<keyword evidence="4 7" id="KW-0812">Transmembrane</keyword>
<dbReference type="AlphaFoldDB" id="F0QXF1"/>
<evidence type="ECO:0000256" key="1">
    <source>
        <dbReference type="ARBA" id="ARBA00004127"/>
    </source>
</evidence>
<evidence type="ECO:0000313" key="9">
    <source>
        <dbReference type="Proteomes" id="UP000007485"/>
    </source>
</evidence>